<dbReference type="GO" id="GO:0005886">
    <property type="term" value="C:plasma membrane"/>
    <property type="evidence" value="ECO:0007669"/>
    <property type="project" value="UniProtKB-SubCell"/>
</dbReference>
<feature type="transmembrane region" description="Helical" evidence="9">
    <location>
        <begin position="60"/>
        <end position="80"/>
    </location>
</feature>
<keyword evidence="3 9" id="KW-0813">Transport</keyword>
<dbReference type="OrthoDB" id="9810980at2"/>
<evidence type="ECO:0000256" key="10">
    <source>
        <dbReference type="SAM" id="MobiDB-lite"/>
    </source>
</evidence>
<dbReference type="InterPro" id="IPR050739">
    <property type="entry name" value="MFP"/>
</dbReference>
<dbReference type="PRINTS" id="PR01490">
    <property type="entry name" value="RTXTOXIND"/>
</dbReference>
<dbReference type="AlphaFoldDB" id="A0A5C1YSB2"/>
<dbReference type="Pfam" id="PF26002">
    <property type="entry name" value="Beta-barrel_AprE"/>
    <property type="match status" value="1"/>
</dbReference>
<accession>A0A5C1YSB2</accession>
<evidence type="ECO:0000256" key="2">
    <source>
        <dbReference type="ARBA" id="ARBA00009477"/>
    </source>
</evidence>
<feature type="compositionally biased region" description="Pro residues" evidence="10">
    <location>
        <begin position="1"/>
        <end position="10"/>
    </location>
</feature>
<dbReference type="Gene3D" id="1.10.287.470">
    <property type="entry name" value="Helix hairpin bin"/>
    <property type="match status" value="1"/>
</dbReference>
<protein>
    <recommendedName>
        <fullName evidence="9">Membrane fusion protein (MFP) family protein</fullName>
    </recommendedName>
</protein>
<keyword evidence="13" id="KW-1185">Reference proteome</keyword>
<keyword evidence="8 9" id="KW-0472">Membrane</keyword>
<evidence type="ECO:0000313" key="13">
    <source>
        <dbReference type="Proteomes" id="UP000324536"/>
    </source>
</evidence>
<feature type="region of interest" description="Disordered" evidence="10">
    <location>
        <begin position="1"/>
        <end position="29"/>
    </location>
</feature>
<reference evidence="12 13" key="1">
    <citation type="submission" date="2019-09" db="EMBL/GenBank/DDBJ databases">
        <title>Genome sequencing of strain KACC 21233.</title>
        <authorList>
            <person name="Heo J."/>
            <person name="Kim S.-J."/>
            <person name="Kim J.-S."/>
            <person name="Hong S.-B."/>
            <person name="Kwon S.-W."/>
        </authorList>
    </citation>
    <scope>NUCLEOTIDE SEQUENCE [LARGE SCALE GENOMIC DNA]</scope>
    <source>
        <strain evidence="12 13">KACC 21233</strain>
    </source>
</reference>
<organism evidence="12 13">
    <name type="scientific">Acetobacter vaccinii</name>
    <dbReference type="NCBI Taxonomy" id="2592655"/>
    <lineage>
        <taxon>Bacteria</taxon>
        <taxon>Pseudomonadati</taxon>
        <taxon>Pseudomonadota</taxon>
        <taxon>Alphaproteobacteria</taxon>
        <taxon>Acetobacterales</taxon>
        <taxon>Acetobacteraceae</taxon>
        <taxon>Acetobacter</taxon>
    </lineage>
</organism>
<dbReference type="NCBIfam" id="TIGR01843">
    <property type="entry name" value="type_I_hlyD"/>
    <property type="match status" value="1"/>
</dbReference>
<evidence type="ECO:0000256" key="1">
    <source>
        <dbReference type="ARBA" id="ARBA00004377"/>
    </source>
</evidence>
<evidence type="ECO:0000256" key="9">
    <source>
        <dbReference type="RuleBase" id="RU365093"/>
    </source>
</evidence>
<dbReference type="PANTHER" id="PTHR30386">
    <property type="entry name" value="MEMBRANE FUSION SUBUNIT OF EMRAB-TOLC MULTIDRUG EFFLUX PUMP"/>
    <property type="match status" value="1"/>
</dbReference>
<dbReference type="PANTHER" id="PTHR30386:SF26">
    <property type="entry name" value="TRANSPORT PROTEIN COMB"/>
    <property type="match status" value="1"/>
</dbReference>
<feature type="domain" description="AprE-like beta-barrel" evidence="11">
    <location>
        <begin position="354"/>
        <end position="455"/>
    </location>
</feature>
<dbReference type="Gene3D" id="2.40.30.170">
    <property type="match status" value="1"/>
</dbReference>
<evidence type="ECO:0000256" key="3">
    <source>
        <dbReference type="ARBA" id="ARBA00022448"/>
    </source>
</evidence>
<dbReference type="Gene3D" id="2.40.50.100">
    <property type="match status" value="1"/>
</dbReference>
<dbReference type="Proteomes" id="UP000324536">
    <property type="component" value="Chromosome"/>
</dbReference>
<keyword evidence="5 9" id="KW-0997">Cell inner membrane</keyword>
<keyword evidence="6 9" id="KW-0812">Transmembrane</keyword>
<evidence type="ECO:0000256" key="8">
    <source>
        <dbReference type="ARBA" id="ARBA00023136"/>
    </source>
</evidence>
<dbReference type="GO" id="GO:0015031">
    <property type="term" value="P:protein transport"/>
    <property type="evidence" value="ECO:0007669"/>
    <property type="project" value="InterPro"/>
</dbReference>
<evidence type="ECO:0000256" key="7">
    <source>
        <dbReference type="ARBA" id="ARBA00022989"/>
    </source>
</evidence>
<dbReference type="EMBL" id="CP043506">
    <property type="protein sequence ID" value="QEO18585.1"/>
    <property type="molecule type" value="Genomic_DNA"/>
</dbReference>
<gene>
    <name evidence="12" type="ORF">FLP30_05790</name>
</gene>
<keyword evidence="4 9" id="KW-1003">Cell membrane</keyword>
<dbReference type="KEGG" id="acek:FLP30_05790"/>
<sequence length="478" mass="51659">MPPGTTPSGPPEDDMLGSPPLPRAGDDLHAPPDMPLALLAFHSPTTALVNLPPMASARHIVWLVGGLMAFSVVGMTVFPLSRVVTTQGRIVSREPALVVQSLDTAIIRSIDVQPGDVVHRGDVLAHLDPTQAGADTDNLKTQCDQYQAEVNRLEAEAQGRIYAADPANTQSLPQVQAFIRRVAEDRARLSEYDNKIASLRSELQGYGASAAMYAARVRVMSDVLGMRQKLQREQVGSRLSTLAARNDLMEVERTQVASRQQAAATQGKLEAETQGRESYLQNHKAEIYRDLVLAEHRLSEAQGEYSKARLHHDMVLLHAAEDAVVLNIGKVSPGAVVTPAQTIMTLVPLGKGLEIETVMSGRDAGFVRLGDKALIKFISFPYQQYGGAEATVRTISADSFVPGGAGGPTADMTPDNVGTAYYRVRLGITRYTLRGVPSFFQPQPGMPVTADIHVGERTIMQYLLNTVVPLVGTGMREP</sequence>
<dbReference type="InterPro" id="IPR058982">
    <property type="entry name" value="Beta-barrel_AprE"/>
</dbReference>
<comment type="subcellular location">
    <subcellularLocation>
        <location evidence="1 9">Cell inner membrane</location>
        <topology evidence="1 9">Single-pass membrane protein</topology>
    </subcellularLocation>
</comment>
<evidence type="ECO:0000259" key="11">
    <source>
        <dbReference type="Pfam" id="PF26002"/>
    </source>
</evidence>
<keyword evidence="7 9" id="KW-1133">Transmembrane helix</keyword>
<evidence type="ECO:0000256" key="5">
    <source>
        <dbReference type="ARBA" id="ARBA00022519"/>
    </source>
</evidence>
<evidence type="ECO:0000313" key="12">
    <source>
        <dbReference type="EMBL" id="QEO18585.1"/>
    </source>
</evidence>
<dbReference type="InterPro" id="IPR010129">
    <property type="entry name" value="T1SS_HlyD"/>
</dbReference>
<proteinExistence type="inferred from homology"/>
<evidence type="ECO:0000256" key="4">
    <source>
        <dbReference type="ARBA" id="ARBA00022475"/>
    </source>
</evidence>
<evidence type="ECO:0000256" key="6">
    <source>
        <dbReference type="ARBA" id="ARBA00022692"/>
    </source>
</evidence>
<comment type="similarity">
    <text evidence="2 9">Belongs to the membrane fusion protein (MFP) (TC 8.A.1) family.</text>
</comment>
<name>A0A5C1YSB2_9PROT</name>